<accession>A0A858RC97</accession>
<evidence type="ECO:0000259" key="4">
    <source>
        <dbReference type="PROSITE" id="PS51819"/>
    </source>
</evidence>
<reference evidence="5" key="1">
    <citation type="submission" date="2020-04" db="EMBL/GenBank/DDBJ databases">
        <title>A desert anoxygenic phototrophic bacterium fixes CO2 using RubisCO under aerobic conditions.</title>
        <authorList>
            <person name="Tang K."/>
        </authorList>
    </citation>
    <scope>NUCLEOTIDE SEQUENCE [LARGE SCALE GENOMIC DNA]</scope>
    <source>
        <strain evidence="5">MIMtkB3</strain>
    </source>
</reference>
<dbReference type="InterPro" id="IPR000335">
    <property type="entry name" value="Bleomycin-R"/>
</dbReference>
<comment type="similarity">
    <text evidence="1">Belongs to the bleomycin resistance protein family.</text>
</comment>
<dbReference type="Gene3D" id="3.10.180.10">
    <property type="entry name" value="2,3-Dihydroxybiphenyl 1,2-Dioxygenase, domain 1"/>
    <property type="match status" value="1"/>
</dbReference>
<protein>
    <recommendedName>
        <fullName evidence="2">Bleomycin resistance protein</fullName>
    </recommendedName>
</protein>
<evidence type="ECO:0000313" key="6">
    <source>
        <dbReference type="Proteomes" id="UP000501891"/>
    </source>
</evidence>
<keyword evidence="6" id="KW-1185">Reference proteome</keyword>
<dbReference type="Pfam" id="PF19581">
    <property type="entry name" value="Glyoxalase_7"/>
    <property type="match status" value="1"/>
</dbReference>
<evidence type="ECO:0000256" key="2">
    <source>
        <dbReference type="ARBA" id="ARBA00021572"/>
    </source>
</evidence>
<feature type="domain" description="VOC" evidence="4">
    <location>
        <begin position="4"/>
        <end position="118"/>
    </location>
</feature>
<dbReference type="KEGG" id="acru:HHL28_04110"/>
<dbReference type="SUPFAM" id="SSF54593">
    <property type="entry name" value="Glyoxalase/Bleomycin resistance protein/Dihydroxybiphenyl dioxygenase"/>
    <property type="match status" value="1"/>
</dbReference>
<dbReference type="InterPro" id="IPR037523">
    <property type="entry name" value="VOC_core"/>
</dbReference>
<name>A0A858RC97_9PROT</name>
<dbReference type="AlphaFoldDB" id="A0A858RC97"/>
<gene>
    <name evidence="5" type="ORF">HHL28_04110</name>
</gene>
<organism evidence="5 6">
    <name type="scientific">Aerophototrophica crusticola</name>
    <dbReference type="NCBI Taxonomy" id="1709002"/>
    <lineage>
        <taxon>Bacteria</taxon>
        <taxon>Pseudomonadati</taxon>
        <taxon>Pseudomonadota</taxon>
        <taxon>Alphaproteobacteria</taxon>
        <taxon>Rhodospirillales</taxon>
        <taxon>Rhodospirillaceae</taxon>
        <taxon>Aerophototrophica</taxon>
    </lineage>
</organism>
<evidence type="ECO:0000256" key="1">
    <source>
        <dbReference type="ARBA" id="ARBA00011051"/>
    </source>
</evidence>
<dbReference type="EMBL" id="CP051775">
    <property type="protein sequence ID" value="QJE74772.1"/>
    <property type="molecule type" value="Genomic_DNA"/>
</dbReference>
<dbReference type="InterPro" id="IPR029068">
    <property type="entry name" value="Glyas_Bleomycin-R_OHBP_Dase"/>
</dbReference>
<dbReference type="GO" id="GO:0046677">
    <property type="term" value="P:response to antibiotic"/>
    <property type="evidence" value="ECO:0007669"/>
    <property type="project" value="UniProtKB-KW"/>
</dbReference>
<dbReference type="CDD" id="cd08349">
    <property type="entry name" value="BLMA_like"/>
    <property type="match status" value="1"/>
</dbReference>
<dbReference type="Proteomes" id="UP000501891">
    <property type="component" value="Chromosome"/>
</dbReference>
<dbReference type="PROSITE" id="PS51819">
    <property type="entry name" value="VOC"/>
    <property type="match status" value="1"/>
</dbReference>
<proteinExistence type="inferred from homology"/>
<evidence type="ECO:0000313" key="5">
    <source>
        <dbReference type="EMBL" id="QJE74772.1"/>
    </source>
</evidence>
<evidence type="ECO:0000256" key="3">
    <source>
        <dbReference type="ARBA" id="ARBA00023251"/>
    </source>
</evidence>
<sequence length="126" mass="14516">MKFEPAIPVLRIFSVEKALEFYRDWLGMVVDWEHRFGHGYPLYMQVSRGPLVLHLSEHHGDGTPGTVLFVPLRGLDALLAELEGRPYPYQRPAIVPQDWGRELQLTDPFGNRLRFCEYPADDQAPP</sequence>
<keyword evidence="3" id="KW-0046">Antibiotic resistance</keyword>